<dbReference type="Gene3D" id="1.20.120.1550">
    <property type="entry name" value="Protein of unknown function DUF5063"/>
    <property type="match status" value="1"/>
</dbReference>
<proteinExistence type="predicted"/>
<feature type="compositionally biased region" description="Low complexity" evidence="1">
    <location>
        <begin position="1"/>
        <end position="12"/>
    </location>
</feature>
<evidence type="ECO:0000313" key="2">
    <source>
        <dbReference type="EMBL" id="MFC3689620.1"/>
    </source>
</evidence>
<evidence type="ECO:0000256" key="1">
    <source>
        <dbReference type="SAM" id="MobiDB-lite"/>
    </source>
</evidence>
<name>A0ABV7WJF7_9MICO</name>
<evidence type="ECO:0000313" key="3">
    <source>
        <dbReference type="Proteomes" id="UP001595685"/>
    </source>
</evidence>
<protein>
    <submittedName>
        <fullName evidence="2">DUF5063 domain-containing protein</fullName>
    </submittedName>
</protein>
<dbReference type="EMBL" id="JBHRWW010000011">
    <property type="protein sequence ID" value="MFC3689620.1"/>
    <property type="molecule type" value="Genomic_DNA"/>
</dbReference>
<accession>A0ABV7WJF7</accession>
<dbReference type="RefSeq" id="WP_340291729.1">
    <property type="nucleotide sequence ID" value="NZ_JBBEOI010000048.1"/>
</dbReference>
<dbReference type="Proteomes" id="UP001595685">
    <property type="component" value="Unassembled WGS sequence"/>
</dbReference>
<sequence>MSEDTSTTTGTTGAAGTGTAGPAGTSARQADEAREDVQRDVPLAVEVAAEVQAFLDTVTHVAAGDGEGAAIPLLHLALSRVLAVGARLGATQDVVPSDRFEPDAGPEVDMDPLRLSLVAAMGEGDGYTETVDPQGSTDVAWGSVADDVTGVAADLAHGLRHLEAGRVGEALWWWQYAYLATWGQRGTAAQRALVSLMAHARLDVDADVAAEAEFDALHAR</sequence>
<keyword evidence="3" id="KW-1185">Reference proteome</keyword>
<reference evidence="3" key="1">
    <citation type="journal article" date="2019" name="Int. J. Syst. Evol. Microbiol.">
        <title>The Global Catalogue of Microorganisms (GCM) 10K type strain sequencing project: providing services to taxonomists for standard genome sequencing and annotation.</title>
        <authorList>
            <consortium name="The Broad Institute Genomics Platform"/>
            <consortium name="The Broad Institute Genome Sequencing Center for Infectious Disease"/>
            <person name="Wu L."/>
            <person name="Ma J."/>
        </authorList>
    </citation>
    <scope>NUCLEOTIDE SEQUENCE [LARGE SCALE GENOMIC DNA]</scope>
    <source>
        <strain evidence="3">NCAIM B.02333</strain>
    </source>
</reference>
<gene>
    <name evidence="2" type="ORF">ACFOLH_14815</name>
</gene>
<feature type="region of interest" description="Disordered" evidence="1">
    <location>
        <begin position="1"/>
        <end position="36"/>
    </location>
</feature>
<dbReference type="Pfam" id="PF16702">
    <property type="entry name" value="DUF5063"/>
    <property type="match status" value="1"/>
</dbReference>
<organism evidence="2 3">
    <name type="scientific">Aquipuribacter hungaricus</name>
    <dbReference type="NCBI Taxonomy" id="545624"/>
    <lineage>
        <taxon>Bacteria</taxon>
        <taxon>Bacillati</taxon>
        <taxon>Actinomycetota</taxon>
        <taxon>Actinomycetes</taxon>
        <taxon>Micrococcales</taxon>
        <taxon>Intrasporangiaceae</taxon>
        <taxon>Aquipuribacter</taxon>
    </lineage>
</organism>
<comment type="caution">
    <text evidence="2">The sequence shown here is derived from an EMBL/GenBank/DDBJ whole genome shotgun (WGS) entry which is preliminary data.</text>
</comment>
<dbReference type="InterPro" id="IPR038312">
    <property type="entry name" value="DUF5063_sf"/>
</dbReference>
<dbReference type="InterPro" id="IPR032025">
    <property type="entry name" value="DUF5063"/>
</dbReference>